<name>A0AAP6XYI5_9GAMM</name>
<dbReference type="EMBL" id="JABBYB010000001">
    <property type="protein sequence ID" value="NMP01553.1"/>
    <property type="molecule type" value="Genomic_DNA"/>
</dbReference>
<dbReference type="PROSITE" id="PS51257">
    <property type="entry name" value="PROKAR_LIPOPROTEIN"/>
    <property type="match status" value="1"/>
</dbReference>
<proteinExistence type="predicted"/>
<dbReference type="RefSeq" id="WP_169043674.1">
    <property type="nucleotide sequence ID" value="NZ_JABBYB010000001.1"/>
</dbReference>
<protein>
    <recommendedName>
        <fullName evidence="3">Orphan protein</fullName>
    </recommendedName>
</protein>
<evidence type="ECO:0000313" key="2">
    <source>
        <dbReference type="Proteomes" id="UP000549590"/>
    </source>
</evidence>
<dbReference type="AlphaFoldDB" id="A0AAP6XYI5"/>
<organism evidence="1 2">
    <name type="scientific">Pseudoalteromonas arctica</name>
    <dbReference type="NCBI Taxonomy" id="394751"/>
    <lineage>
        <taxon>Bacteria</taxon>
        <taxon>Pseudomonadati</taxon>
        <taxon>Pseudomonadota</taxon>
        <taxon>Gammaproteobacteria</taxon>
        <taxon>Alteromonadales</taxon>
        <taxon>Pseudoalteromonadaceae</taxon>
        <taxon>Pseudoalteromonas</taxon>
    </lineage>
</organism>
<accession>A0AAP6XYI5</accession>
<comment type="caution">
    <text evidence="1">The sequence shown here is derived from an EMBL/GenBank/DDBJ whole genome shotgun (WGS) entry which is preliminary data.</text>
</comment>
<evidence type="ECO:0000313" key="1">
    <source>
        <dbReference type="EMBL" id="NMP01553.1"/>
    </source>
</evidence>
<dbReference type="Proteomes" id="UP000549590">
    <property type="component" value="Unassembled WGS sequence"/>
</dbReference>
<sequence length="98" mass="10547">MRKFFALSAIFALSACGGSNDDGSSKSTYSSCKITSSQALLATDRDNDLKQCWNAGGNGFESQGDAIQWCEKQVNAYIANQYLVGHTVSYAVESTNCK</sequence>
<reference evidence="1 2" key="1">
    <citation type="submission" date="2020-04" db="EMBL/GenBank/DDBJ databases">
        <title>Genome sequencing and assembly of Pseudoalteromonas arctica.</title>
        <authorList>
            <person name="Cook G.M."/>
        </authorList>
    </citation>
    <scope>NUCLEOTIDE SEQUENCE [LARGE SCALE GENOMIC DNA]</scope>
    <source>
        <strain evidence="1 2">NEC-BIFX-2020_001</strain>
    </source>
</reference>
<evidence type="ECO:0008006" key="3">
    <source>
        <dbReference type="Google" id="ProtNLM"/>
    </source>
</evidence>
<gene>
    <name evidence="1" type="ORF">HHE94_02275</name>
</gene>